<protein>
    <submittedName>
        <fullName evidence="1">Uncharacterized protein</fullName>
    </submittedName>
</protein>
<comment type="caution">
    <text evidence="1">The sequence shown here is derived from an EMBL/GenBank/DDBJ whole genome shotgun (WGS) entry which is preliminary data.</text>
</comment>
<dbReference type="EMBL" id="CM039171">
    <property type="protein sequence ID" value="KAH9792719.1"/>
    <property type="molecule type" value="Genomic_DNA"/>
</dbReference>
<accession>A0ACB8N3M8</accession>
<reference evidence="2" key="1">
    <citation type="journal article" date="2023" name="Hortic. Res.">
        <title>A chromosome-level phased genome enabling allele-level studies in sweet orange: a case study on citrus Huanglongbing tolerance.</title>
        <authorList>
            <person name="Wu B."/>
            <person name="Yu Q."/>
            <person name="Deng Z."/>
            <person name="Duan Y."/>
            <person name="Luo F."/>
            <person name="Gmitter F. Jr."/>
        </authorList>
    </citation>
    <scope>NUCLEOTIDE SEQUENCE [LARGE SCALE GENOMIC DNA]</scope>
    <source>
        <strain evidence="2">cv. Valencia</strain>
    </source>
</reference>
<proteinExistence type="predicted"/>
<dbReference type="Proteomes" id="UP000829398">
    <property type="component" value="Chromosome 2"/>
</dbReference>
<evidence type="ECO:0000313" key="1">
    <source>
        <dbReference type="EMBL" id="KAH9792719.1"/>
    </source>
</evidence>
<gene>
    <name evidence="1" type="ORF">KPL71_004247</name>
</gene>
<keyword evidence="2" id="KW-1185">Reference proteome</keyword>
<organism evidence="1 2">
    <name type="scientific">Citrus sinensis</name>
    <name type="common">Sweet orange</name>
    <name type="synonym">Citrus aurantium var. sinensis</name>
    <dbReference type="NCBI Taxonomy" id="2711"/>
    <lineage>
        <taxon>Eukaryota</taxon>
        <taxon>Viridiplantae</taxon>
        <taxon>Streptophyta</taxon>
        <taxon>Embryophyta</taxon>
        <taxon>Tracheophyta</taxon>
        <taxon>Spermatophyta</taxon>
        <taxon>Magnoliopsida</taxon>
        <taxon>eudicotyledons</taxon>
        <taxon>Gunneridae</taxon>
        <taxon>Pentapetalae</taxon>
        <taxon>rosids</taxon>
        <taxon>malvids</taxon>
        <taxon>Sapindales</taxon>
        <taxon>Rutaceae</taxon>
        <taxon>Aurantioideae</taxon>
        <taxon>Citrus</taxon>
    </lineage>
</organism>
<evidence type="ECO:0000313" key="2">
    <source>
        <dbReference type="Proteomes" id="UP000829398"/>
    </source>
</evidence>
<sequence>MYQYSTHQISHSPSLDSSTESFPSHSNSSSIESSDLFDSDTSDSNVVDISKLLMAEPTEQSGATNTGPRTEHVDTNEENHETGESSQTIPPPPKVSKPSNGPWFTFDDIPTTKWKERLQELSAWIDVQMLAPDATTQSVLREFSTRFTENFSSFKLHDQFIGEPSATFEAARRDYLNMKCCSLNTKNLHYHYKRMSLLYYTLNGFNDATLKHVLLASLPKELQPEIQRQLTAHKLNIDTLSLGKLFQIAMGCLDKLCEQKKFFQDLIKDKEPLISACKKPYLAIKCKDPKRCDCSSKKKSHFKKSMCLE</sequence>
<name>A0ACB8N3M8_CITSI</name>